<evidence type="ECO:0000259" key="1">
    <source>
        <dbReference type="SMART" id="SM00507"/>
    </source>
</evidence>
<organism evidence="2 3">
    <name type="scientific">Microbacterium saccharophilum</name>
    <dbReference type="NCBI Taxonomy" id="1213358"/>
    <lineage>
        <taxon>Bacteria</taxon>
        <taxon>Bacillati</taxon>
        <taxon>Actinomycetota</taxon>
        <taxon>Actinomycetes</taxon>
        <taxon>Micrococcales</taxon>
        <taxon>Microbacteriaceae</taxon>
        <taxon>Microbacterium</taxon>
    </lineage>
</organism>
<dbReference type="EMBL" id="FOQZ01000008">
    <property type="protein sequence ID" value="SFI75832.1"/>
    <property type="molecule type" value="Genomic_DNA"/>
</dbReference>
<proteinExistence type="predicted"/>
<name>A0A7Z7D3K4_9MICO</name>
<reference evidence="2 3" key="1">
    <citation type="submission" date="2016-10" db="EMBL/GenBank/DDBJ databases">
        <authorList>
            <person name="Varghese N."/>
            <person name="Submissions S."/>
        </authorList>
    </citation>
    <scope>NUCLEOTIDE SEQUENCE [LARGE SCALE GENOMIC DNA]</scope>
    <source>
        <strain evidence="2 3">UNC380MFSha3.1</strain>
    </source>
</reference>
<dbReference type="InterPro" id="IPR003615">
    <property type="entry name" value="HNH_nuc"/>
</dbReference>
<dbReference type="SMART" id="SM00507">
    <property type="entry name" value="HNHc"/>
    <property type="match status" value="1"/>
</dbReference>
<feature type="domain" description="HNH nuclease" evidence="1">
    <location>
        <begin position="384"/>
        <end position="436"/>
    </location>
</feature>
<gene>
    <name evidence="2" type="ORF">SAMN04487751_2886</name>
</gene>
<dbReference type="CDD" id="cd00085">
    <property type="entry name" value="HNHc"/>
    <property type="match status" value="1"/>
</dbReference>
<evidence type="ECO:0000313" key="3">
    <source>
        <dbReference type="Proteomes" id="UP000198702"/>
    </source>
</evidence>
<dbReference type="Pfam" id="PF02720">
    <property type="entry name" value="DUF222"/>
    <property type="match status" value="1"/>
</dbReference>
<dbReference type="InterPro" id="IPR003870">
    <property type="entry name" value="DUF222"/>
</dbReference>
<protein>
    <recommendedName>
        <fullName evidence="1">HNH nuclease domain-containing protein</fullName>
    </recommendedName>
</protein>
<comment type="caution">
    <text evidence="2">The sequence shown here is derived from an EMBL/GenBank/DDBJ whole genome shotgun (WGS) entry which is preliminary data.</text>
</comment>
<sequence length="503" mass="54387">MTFLEDMHDAVERLRVFSELDVDAAGLPTSVQELSDESVRELIGEVGQIATSWQTLQAMLAGVVAQRSTRELGQGGLAATGGFRTPVEMIRTITGVTRGEATRAVKVGEAMLEGAGRADVADGDVTGSEPGPVPWHAPLREAMLAGRLTPAQHDAIHRGLGEPPHEGLVEAWRLAAEELACDAAQWTVEQLRDHARTLRDMLDQEGAQARLRAQYDARSVRMWRDADGRRRCDITFDPEMGEWFESLFGAALRPRRGGPRFVAEGEKEAAAALTDDPRTNEQLAYDLLIDVVRSGALAEAKDVFGAREPGVRLIVMKDAVTGDTVHRDAFGRLMATGHVEDGGTTVDGATIERALCLGGSVEVTVDTTGKPLDVGRLERLFTSTQRVALAVRDGGCMWPGCDRPPAMCEAHHCVPWGQGGFTDIDDGILLCRFHHMNLHFRGWAIERDGDGRFALVPPADAAGGGGGGGDGRVGAIRLASKSPLRWLWDPPPDRPRWRIGRAA</sequence>
<dbReference type="AlphaFoldDB" id="A0A7Z7D3K4"/>
<evidence type="ECO:0000313" key="2">
    <source>
        <dbReference type="EMBL" id="SFI75832.1"/>
    </source>
</evidence>
<accession>A0A7Z7D3K4</accession>
<dbReference type="Proteomes" id="UP000198702">
    <property type="component" value="Unassembled WGS sequence"/>
</dbReference>